<gene>
    <name evidence="2" type="ORF">RFM52_08645</name>
</gene>
<feature type="region of interest" description="Disordered" evidence="1">
    <location>
        <begin position="44"/>
        <end position="81"/>
    </location>
</feature>
<feature type="region of interest" description="Disordered" evidence="1">
    <location>
        <begin position="98"/>
        <end position="118"/>
    </location>
</feature>
<sequence>MTSLMQRNTRPIRHGAPPRLFDIGQAVRLKGDFRTSTAEVYHVTGTLPPKENSPQYRIRSDTEPHERVVTEDRLESAGTPASDLGLMLIERTFGHGQGTAALQSRGEEVNAGKSSDQA</sequence>
<evidence type="ECO:0000256" key="1">
    <source>
        <dbReference type="SAM" id="MobiDB-lite"/>
    </source>
</evidence>
<dbReference type="EMBL" id="JAVIIV010000004">
    <property type="protein sequence ID" value="MDX8485257.1"/>
    <property type="molecule type" value="Genomic_DNA"/>
</dbReference>
<protein>
    <submittedName>
        <fullName evidence="2">Uncharacterized protein</fullName>
    </submittedName>
</protein>
<reference evidence="2 3" key="1">
    <citation type="submission" date="2023-08" db="EMBL/GenBank/DDBJ databases">
        <title>Implementing the SeqCode for naming new Mesorhizobium species isolated from Vachellia karroo root nodules.</title>
        <authorList>
            <person name="Van Lill M."/>
        </authorList>
    </citation>
    <scope>NUCLEOTIDE SEQUENCE [LARGE SCALE GENOMIC DNA]</scope>
    <source>
        <strain evidence="2 3">VK2B</strain>
    </source>
</reference>
<feature type="compositionally biased region" description="Basic and acidic residues" evidence="1">
    <location>
        <begin position="58"/>
        <end position="75"/>
    </location>
</feature>
<dbReference type="Proteomes" id="UP001280156">
    <property type="component" value="Unassembled WGS sequence"/>
</dbReference>
<comment type="caution">
    <text evidence="2">The sequence shown here is derived from an EMBL/GenBank/DDBJ whole genome shotgun (WGS) entry which is preliminary data.</text>
</comment>
<keyword evidence="3" id="KW-1185">Reference proteome</keyword>
<dbReference type="RefSeq" id="WP_320296192.1">
    <property type="nucleotide sequence ID" value="NZ_JAVIIU010000006.1"/>
</dbReference>
<evidence type="ECO:0000313" key="2">
    <source>
        <dbReference type="EMBL" id="MDX8485257.1"/>
    </source>
</evidence>
<evidence type="ECO:0000313" key="3">
    <source>
        <dbReference type="Proteomes" id="UP001280156"/>
    </source>
</evidence>
<proteinExistence type="predicted"/>
<name>A0ABU4YHE0_9HYPH</name>
<accession>A0ABU4YHE0</accession>
<organism evidence="2 3">
    <name type="scientific">Mesorhizobium humile</name>
    <dbReference type="NCBI Taxonomy" id="3072313"/>
    <lineage>
        <taxon>Bacteria</taxon>
        <taxon>Pseudomonadati</taxon>
        <taxon>Pseudomonadota</taxon>
        <taxon>Alphaproteobacteria</taxon>
        <taxon>Hyphomicrobiales</taxon>
        <taxon>Phyllobacteriaceae</taxon>
        <taxon>Mesorhizobium</taxon>
    </lineage>
</organism>